<keyword evidence="2" id="KW-1185">Reference proteome</keyword>
<proteinExistence type="predicted"/>
<sequence length="54" mass="6531">MKSLKKQIDWANKHELHYTPASIINGTIYPKKYTYDEFFYFVSLLIENYKNQPT</sequence>
<dbReference type="STRING" id="570521.SAMN04488508_103391"/>
<dbReference type="AlphaFoldDB" id="A0A1M6EG30"/>
<evidence type="ECO:0000313" key="1">
    <source>
        <dbReference type="EMBL" id="SHI84401.1"/>
    </source>
</evidence>
<accession>A0A1M6EG30</accession>
<reference evidence="2" key="1">
    <citation type="submission" date="2016-11" db="EMBL/GenBank/DDBJ databases">
        <authorList>
            <person name="Varghese N."/>
            <person name="Submissions S."/>
        </authorList>
    </citation>
    <scope>NUCLEOTIDE SEQUENCE [LARGE SCALE GENOMIC DNA]</scope>
    <source>
        <strain evidence="2">DSM 22623</strain>
    </source>
</reference>
<dbReference type="RefSeq" id="WP_170864579.1">
    <property type="nucleotide sequence ID" value="NZ_FQYP01000003.1"/>
</dbReference>
<dbReference type="Proteomes" id="UP000184432">
    <property type="component" value="Unassembled WGS sequence"/>
</dbReference>
<protein>
    <recommendedName>
        <fullName evidence="3">Thioredoxin</fullName>
    </recommendedName>
</protein>
<evidence type="ECO:0000313" key="2">
    <source>
        <dbReference type="Proteomes" id="UP000184432"/>
    </source>
</evidence>
<organism evidence="1 2">
    <name type="scientific">Aquimarina spongiae</name>
    <dbReference type="NCBI Taxonomy" id="570521"/>
    <lineage>
        <taxon>Bacteria</taxon>
        <taxon>Pseudomonadati</taxon>
        <taxon>Bacteroidota</taxon>
        <taxon>Flavobacteriia</taxon>
        <taxon>Flavobacteriales</taxon>
        <taxon>Flavobacteriaceae</taxon>
        <taxon>Aquimarina</taxon>
    </lineage>
</organism>
<gene>
    <name evidence="1" type="ORF">SAMN04488508_103391</name>
</gene>
<evidence type="ECO:0008006" key="3">
    <source>
        <dbReference type="Google" id="ProtNLM"/>
    </source>
</evidence>
<dbReference type="EMBL" id="FQYP01000003">
    <property type="protein sequence ID" value="SHI84401.1"/>
    <property type="molecule type" value="Genomic_DNA"/>
</dbReference>
<name>A0A1M6EG30_9FLAO</name>